<protein>
    <recommendedName>
        <fullName evidence="7 9">Pre-mRNA-splicing factor PRP46</fullName>
    </recommendedName>
    <alternativeName>
        <fullName evidence="9">Pre-mRNA-processing protein 46</fullName>
    </alternativeName>
</protein>
<feature type="repeat" description="WD" evidence="8">
    <location>
        <begin position="206"/>
        <end position="247"/>
    </location>
</feature>
<dbReference type="InterPro" id="IPR036322">
    <property type="entry name" value="WD40_repeat_dom_sf"/>
</dbReference>
<evidence type="ECO:0000313" key="11">
    <source>
        <dbReference type="EMBL" id="KAG0671520.1"/>
    </source>
</evidence>
<evidence type="ECO:0000256" key="8">
    <source>
        <dbReference type="PROSITE-ProRule" id="PRU00221"/>
    </source>
</evidence>
<dbReference type="PRINTS" id="PR00320">
    <property type="entry name" value="GPROTEINBRPT"/>
</dbReference>
<dbReference type="PROSITE" id="PS50082">
    <property type="entry name" value="WD_REPEATS_2"/>
    <property type="match status" value="4"/>
</dbReference>
<dbReference type="InterPro" id="IPR015943">
    <property type="entry name" value="WD40/YVTN_repeat-like_dom_sf"/>
</dbReference>
<dbReference type="PANTHER" id="PTHR19923">
    <property type="entry name" value="WD40 REPEAT PROTEINPRL1/PRL2-RELATED"/>
    <property type="match status" value="1"/>
</dbReference>
<keyword evidence="9" id="KW-0539">Nucleus</keyword>
<name>A0A9P7BB69_MAUEX</name>
<dbReference type="GO" id="GO:0071013">
    <property type="term" value="C:catalytic step 2 spliceosome"/>
    <property type="evidence" value="ECO:0007669"/>
    <property type="project" value="TreeGrafter"/>
</dbReference>
<dbReference type="Gene3D" id="2.130.10.10">
    <property type="entry name" value="YVTN repeat-like/Quinoprotein amine dehydrogenase"/>
    <property type="match status" value="1"/>
</dbReference>
<comment type="subunit">
    <text evidence="9">Associated with the spliceosome.</text>
</comment>
<evidence type="ECO:0000256" key="2">
    <source>
        <dbReference type="ARBA" id="ARBA00022664"/>
    </source>
</evidence>
<evidence type="ECO:0000256" key="10">
    <source>
        <dbReference type="SAM" id="MobiDB-lite"/>
    </source>
</evidence>
<evidence type="ECO:0000256" key="3">
    <source>
        <dbReference type="ARBA" id="ARBA00022728"/>
    </source>
</evidence>
<feature type="repeat" description="WD" evidence="8">
    <location>
        <begin position="164"/>
        <end position="205"/>
    </location>
</feature>
<proteinExistence type="inferred from homology"/>
<dbReference type="PROSITE" id="PS50294">
    <property type="entry name" value="WD_REPEATS_REGION"/>
    <property type="match status" value="4"/>
</dbReference>
<sequence length="395" mass="43920">MATLPTHLQQELNDHKATLKNFNTATEDILQKNMATSKSLAVRETSAASFDNHSALERRRQLFMQKPKWHASWKLHTVINGHLGWVRCVATDCVSNKWFVTGSNDTTIKVWDMSTNKLKLTLAGHAMGVRGLAVSKRHPYMFSASEDKLVKCWDLEKNAAIRDYYGHHSGVHTVAIHPTLDLIASAGRDSVVKLWDIRTKEAVVTLVGHKGPINKVYCLPVDPQIVSCSTDATVILWDIIAGKGMKTLTHHKRNVRDLALHPNEFSFASACTDDIRSWRLPEGSLLTNFASQETGIINTLSINEDGVLFAGSDNGAMSFYDYKSGHLYQSTMTRATKGSLESEKGILTSTFDKSGFTLITGETDKSIKIWKQSVESNPTDDPGLPWNPMSSSQRF</sequence>
<feature type="repeat" description="WD" evidence="8">
    <location>
        <begin position="122"/>
        <end position="163"/>
    </location>
</feature>
<keyword evidence="5 9" id="KW-0508">mRNA splicing</keyword>
<evidence type="ECO:0000256" key="1">
    <source>
        <dbReference type="ARBA" id="ARBA00022574"/>
    </source>
</evidence>
<dbReference type="Pfam" id="PF00400">
    <property type="entry name" value="WD40"/>
    <property type="match status" value="6"/>
</dbReference>
<dbReference type="SMART" id="SM00320">
    <property type="entry name" value="WD40"/>
    <property type="match status" value="7"/>
</dbReference>
<dbReference type="AlphaFoldDB" id="A0A9P7BB69"/>
<keyword evidence="4 9" id="KW-0677">Repeat</keyword>
<evidence type="ECO:0000256" key="9">
    <source>
        <dbReference type="RuleBase" id="RU369036"/>
    </source>
</evidence>
<feature type="repeat" description="WD" evidence="8">
    <location>
        <begin position="79"/>
        <end position="121"/>
    </location>
</feature>
<evidence type="ECO:0000256" key="5">
    <source>
        <dbReference type="ARBA" id="ARBA00023187"/>
    </source>
</evidence>
<keyword evidence="1 8" id="KW-0853">WD repeat</keyword>
<dbReference type="InterPro" id="IPR045241">
    <property type="entry name" value="Prp46/PLRG1-like"/>
</dbReference>
<dbReference type="InterPro" id="IPR001680">
    <property type="entry name" value="WD40_rpt"/>
</dbReference>
<dbReference type="FunFam" id="2.130.10.10:FF:000012">
    <property type="entry name" value="Putative pleiotropic regulator 1"/>
    <property type="match status" value="1"/>
</dbReference>
<evidence type="ECO:0000313" key="12">
    <source>
        <dbReference type="Proteomes" id="UP000750334"/>
    </source>
</evidence>
<dbReference type="CDD" id="cd00200">
    <property type="entry name" value="WD40"/>
    <property type="match status" value="1"/>
</dbReference>
<keyword evidence="2 9" id="KW-0507">mRNA processing</keyword>
<dbReference type="GO" id="GO:0071011">
    <property type="term" value="C:precatalytic spliceosome"/>
    <property type="evidence" value="ECO:0007669"/>
    <property type="project" value="TreeGrafter"/>
</dbReference>
<dbReference type="InterPro" id="IPR020472">
    <property type="entry name" value="WD40_PAC1"/>
</dbReference>
<comment type="subcellular location">
    <subcellularLocation>
        <location evidence="9">Nucleus</location>
    </subcellularLocation>
</comment>
<dbReference type="SUPFAM" id="SSF50978">
    <property type="entry name" value="WD40 repeat-like"/>
    <property type="match status" value="1"/>
</dbReference>
<dbReference type="GO" id="GO:0000974">
    <property type="term" value="C:Prp19 complex"/>
    <property type="evidence" value="ECO:0007669"/>
    <property type="project" value="TreeGrafter"/>
</dbReference>
<dbReference type="EMBL" id="PUHR01000011">
    <property type="protein sequence ID" value="KAG0671520.1"/>
    <property type="molecule type" value="Genomic_DNA"/>
</dbReference>
<organism evidence="11 12">
    <name type="scientific">Maudiozyma exigua</name>
    <name type="common">Yeast</name>
    <name type="synonym">Kazachstania exigua</name>
    <dbReference type="NCBI Taxonomy" id="34358"/>
    <lineage>
        <taxon>Eukaryota</taxon>
        <taxon>Fungi</taxon>
        <taxon>Dikarya</taxon>
        <taxon>Ascomycota</taxon>
        <taxon>Saccharomycotina</taxon>
        <taxon>Saccharomycetes</taxon>
        <taxon>Saccharomycetales</taxon>
        <taxon>Saccharomycetaceae</taxon>
        <taxon>Maudiozyma</taxon>
    </lineage>
</organism>
<dbReference type="OrthoDB" id="10256122at2759"/>
<feature type="region of interest" description="Disordered" evidence="10">
    <location>
        <begin position="374"/>
        <end position="395"/>
    </location>
</feature>
<evidence type="ECO:0000256" key="7">
    <source>
        <dbReference type="ARBA" id="ARBA00026147"/>
    </source>
</evidence>
<evidence type="ECO:0000256" key="6">
    <source>
        <dbReference type="ARBA" id="ARBA00025726"/>
    </source>
</evidence>
<comment type="caution">
    <text evidence="11">The sequence shown here is derived from an EMBL/GenBank/DDBJ whole genome shotgun (WGS) entry which is preliminary data.</text>
</comment>
<keyword evidence="3 9" id="KW-0747">Spliceosome</keyword>
<dbReference type="PANTHER" id="PTHR19923:SF0">
    <property type="entry name" value="PLEIOTROPIC REGULATOR 1"/>
    <property type="match status" value="1"/>
</dbReference>
<dbReference type="GO" id="GO:0000398">
    <property type="term" value="P:mRNA splicing, via spliceosome"/>
    <property type="evidence" value="ECO:0007669"/>
    <property type="project" value="UniProtKB-UniRule"/>
</dbReference>
<dbReference type="Proteomes" id="UP000750334">
    <property type="component" value="Unassembled WGS sequence"/>
</dbReference>
<comment type="function">
    <text evidence="9">Involved in pre-mRNA splicing and required for cell cycle progression at G2/M.</text>
</comment>
<evidence type="ECO:0000256" key="4">
    <source>
        <dbReference type="ARBA" id="ARBA00022737"/>
    </source>
</evidence>
<dbReference type="InterPro" id="IPR019775">
    <property type="entry name" value="WD40_repeat_CS"/>
</dbReference>
<gene>
    <name evidence="11" type="primary">PRP46</name>
    <name evidence="11" type="ORF">C6P45_000352</name>
</gene>
<comment type="similarity">
    <text evidence="6 9">Belongs to the WD repeat PRL1/PRL2 family.</text>
</comment>
<accession>A0A9P7BB69</accession>
<dbReference type="PROSITE" id="PS00678">
    <property type="entry name" value="WD_REPEATS_1"/>
    <property type="match status" value="2"/>
</dbReference>
<reference evidence="11 12" key="1">
    <citation type="submission" date="2020-11" db="EMBL/GenBank/DDBJ databases">
        <title>Kefir isolates.</title>
        <authorList>
            <person name="Marcisauskas S."/>
            <person name="Kim Y."/>
            <person name="Blasche S."/>
        </authorList>
    </citation>
    <scope>NUCLEOTIDE SEQUENCE [LARGE SCALE GENOMIC DNA]</scope>
    <source>
        <strain evidence="11 12">OG2</strain>
    </source>
</reference>
<keyword evidence="12" id="KW-1185">Reference proteome</keyword>